<sequence>MPPNLLELLPLAKKLNEANQVLLKKEAVLKQLSLFQNVAHSFEATSKLFEVETRILPGMTSETFLVKLRNTSDIFSFDPQFWSLMTCFPNGKVTHWKFDKTFRVGDYEQFSASFQPIFDSDTVYEFIIRLIFSIQWNELNYTKTFLIQSIPVDILHFLSAGRRLPTNPYTRISAETNSSSYPLCSKFSICTNVKFRAMFLEQVLFKNVELSRGFDVETAIKTFQATGDFVVYYYDEKITITIEEDNFLCFRCSNSTILLCVKKACYTRLLTLCKNSVMRIQCAQSTTELAQKLYEINLSLEALSTSSDMDFIQLLGYYHILREQTESLLVFTAEN</sequence>
<proteinExistence type="predicted"/>
<evidence type="ECO:0000313" key="1">
    <source>
        <dbReference type="EMBL" id="CAG7827660.1"/>
    </source>
</evidence>
<comment type="caution">
    <text evidence="1">The sequence shown here is derived from an EMBL/GenBank/DDBJ whole genome shotgun (WGS) entry which is preliminary data.</text>
</comment>
<accession>A0A8J2LT68</accession>
<name>A0A8J2LT68_9HEXA</name>
<gene>
    <name evidence="1" type="ORF">AFUS01_LOCUS37635</name>
</gene>
<organism evidence="1 2">
    <name type="scientific">Allacma fusca</name>
    <dbReference type="NCBI Taxonomy" id="39272"/>
    <lineage>
        <taxon>Eukaryota</taxon>
        <taxon>Metazoa</taxon>
        <taxon>Ecdysozoa</taxon>
        <taxon>Arthropoda</taxon>
        <taxon>Hexapoda</taxon>
        <taxon>Collembola</taxon>
        <taxon>Symphypleona</taxon>
        <taxon>Sminthuridae</taxon>
        <taxon>Allacma</taxon>
    </lineage>
</organism>
<dbReference type="Proteomes" id="UP000708208">
    <property type="component" value="Unassembled WGS sequence"/>
</dbReference>
<evidence type="ECO:0000313" key="2">
    <source>
        <dbReference type="Proteomes" id="UP000708208"/>
    </source>
</evidence>
<protein>
    <submittedName>
        <fullName evidence="1">Uncharacterized protein</fullName>
    </submittedName>
</protein>
<dbReference type="EMBL" id="CAJVCH010544379">
    <property type="protein sequence ID" value="CAG7827660.1"/>
    <property type="molecule type" value="Genomic_DNA"/>
</dbReference>
<dbReference type="AlphaFoldDB" id="A0A8J2LT68"/>
<keyword evidence="2" id="KW-1185">Reference proteome</keyword>
<reference evidence="1" key="1">
    <citation type="submission" date="2021-06" db="EMBL/GenBank/DDBJ databases">
        <authorList>
            <person name="Hodson N. C."/>
            <person name="Mongue J. A."/>
            <person name="Jaron S. K."/>
        </authorList>
    </citation>
    <scope>NUCLEOTIDE SEQUENCE</scope>
</reference>